<dbReference type="HOGENOM" id="CLU_3216039_0_0_5"/>
<dbReference type="STRING" id="314225.ELI_04975"/>
<accession>Q2NB54</accession>
<proteinExistence type="predicted"/>
<keyword evidence="3" id="KW-1185">Reference proteome</keyword>
<evidence type="ECO:0000256" key="1">
    <source>
        <dbReference type="SAM" id="Phobius"/>
    </source>
</evidence>
<keyword evidence="1" id="KW-0472">Membrane</keyword>
<keyword evidence="1" id="KW-1133">Transmembrane helix</keyword>
<dbReference type="KEGG" id="eli:ELI_04975"/>
<organism evidence="2 3">
    <name type="scientific">Erythrobacter litoralis (strain HTCC2594)</name>
    <dbReference type="NCBI Taxonomy" id="314225"/>
    <lineage>
        <taxon>Bacteria</taxon>
        <taxon>Pseudomonadati</taxon>
        <taxon>Pseudomonadota</taxon>
        <taxon>Alphaproteobacteria</taxon>
        <taxon>Sphingomonadales</taxon>
        <taxon>Erythrobacteraceae</taxon>
        <taxon>Erythrobacter/Porphyrobacter group</taxon>
        <taxon>Erythrobacter</taxon>
    </lineage>
</organism>
<keyword evidence="1" id="KW-0812">Transmembrane</keyword>
<name>Q2NB54_ERYLH</name>
<evidence type="ECO:0000313" key="3">
    <source>
        <dbReference type="Proteomes" id="UP000008808"/>
    </source>
</evidence>
<gene>
    <name evidence="2" type="ordered locus">ELI_04975</name>
</gene>
<dbReference type="EMBL" id="CP000157">
    <property type="protein sequence ID" value="ABC63087.1"/>
    <property type="molecule type" value="Genomic_DNA"/>
</dbReference>
<reference evidence="3" key="1">
    <citation type="journal article" date="2009" name="J. Bacteriol.">
        <title>Complete genome sequence of Erythrobacter litoralis HTCC2594.</title>
        <authorList>
            <person name="Oh H.M."/>
            <person name="Giovannoni S.J."/>
            <person name="Ferriera S."/>
            <person name="Johnson J."/>
            <person name="Cho J.C."/>
        </authorList>
    </citation>
    <scope>NUCLEOTIDE SEQUENCE [LARGE SCALE GENOMIC DNA]</scope>
    <source>
        <strain evidence="3">HTCC2594</strain>
    </source>
</reference>
<sequence length="44" mass="5147">MRRRRWGTGFLLVLIIVIGALWWHGGREPLRPIEQQIPVPEGLE</sequence>
<evidence type="ECO:0000313" key="2">
    <source>
        <dbReference type="EMBL" id="ABC63087.1"/>
    </source>
</evidence>
<dbReference type="RefSeq" id="WP_011413923.1">
    <property type="nucleotide sequence ID" value="NC_007722.1"/>
</dbReference>
<protein>
    <submittedName>
        <fullName evidence="2">Uncharacterized protein</fullName>
    </submittedName>
</protein>
<feature type="transmembrane region" description="Helical" evidence="1">
    <location>
        <begin position="7"/>
        <end position="25"/>
    </location>
</feature>
<dbReference type="Proteomes" id="UP000008808">
    <property type="component" value="Chromosome"/>
</dbReference>
<dbReference type="AlphaFoldDB" id="Q2NB54"/>